<accession>A0A371DCF8</accession>
<feature type="region of interest" description="Disordered" evidence="1">
    <location>
        <begin position="24"/>
        <end position="128"/>
    </location>
</feature>
<dbReference type="PANTHER" id="PTHR47938:SF35">
    <property type="entry name" value="PENTATRICOPEPTIDE REPEAT-CONTAINING PROTEIN 4, MITOCHONDRIAL-RELATED"/>
    <property type="match status" value="1"/>
</dbReference>
<evidence type="ECO:0008006" key="4">
    <source>
        <dbReference type="Google" id="ProtNLM"/>
    </source>
</evidence>
<reference evidence="2 3" key="1">
    <citation type="journal article" date="2018" name="Biotechnol. Biofuels">
        <title>Integrative visual omics of the white-rot fungus Polyporus brumalis exposes the biotechnological potential of its oxidative enzymes for delignifying raw plant biomass.</title>
        <authorList>
            <person name="Miyauchi S."/>
            <person name="Rancon A."/>
            <person name="Drula E."/>
            <person name="Hage H."/>
            <person name="Chaduli D."/>
            <person name="Favel A."/>
            <person name="Grisel S."/>
            <person name="Henrissat B."/>
            <person name="Herpoel-Gimbert I."/>
            <person name="Ruiz-Duenas F.J."/>
            <person name="Chevret D."/>
            <person name="Hainaut M."/>
            <person name="Lin J."/>
            <person name="Wang M."/>
            <person name="Pangilinan J."/>
            <person name="Lipzen A."/>
            <person name="Lesage-Meessen L."/>
            <person name="Navarro D."/>
            <person name="Riley R."/>
            <person name="Grigoriev I.V."/>
            <person name="Zhou S."/>
            <person name="Raouche S."/>
            <person name="Rosso M.N."/>
        </authorList>
    </citation>
    <scope>NUCLEOTIDE SEQUENCE [LARGE SCALE GENOMIC DNA]</scope>
    <source>
        <strain evidence="2 3">BRFM 1820</strain>
    </source>
</reference>
<feature type="compositionally biased region" description="Basic and acidic residues" evidence="1">
    <location>
        <begin position="580"/>
        <end position="591"/>
    </location>
</feature>
<evidence type="ECO:0000313" key="3">
    <source>
        <dbReference type="Proteomes" id="UP000256964"/>
    </source>
</evidence>
<dbReference type="OrthoDB" id="185373at2759"/>
<keyword evidence="3" id="KW-1185">Reference proteome</keyword>
<proteinExistence type="predicted"/>
<evidence type="ECO:0000313" key="2">
    <source>
        <dbReference type="EMBL" id="RDX50237.1"/>
    </source>
</evidence>
<gene>
    <name evidence="2" type="ORF">OH76DRAFT_464466</name>
</gene>
<dbReference type="Gene3D" id="1.25.40.10">
    <property type="entry name" value="Tetratricopeptide repeat domain"/>
    <property type="match status" value="1"/>
</dbReference>
<feature type="region of interest" description="Disordered" evidence="1">
    <location>
        <begin position="569"/>
        <end position="657"/>
    </location>
</feature>
<dbReference type="AlphaFoldDB" id="A0A371DCF8"/>
<dbReference type="InterPro" id="IPR011990">
    <property type="entry name" value="TPR-like_helical_dom_sf"/>
</dbReference>
<feature type="compositionally biased region" description="Basic and acidic residues" evidence="1">
    <location>
        <begin position="78"/>
        <end position="95"/>
    </location>
</feature>
<dbReference type="Proteomes" id="UP000256964">
    <property type="component" value="Unassembled WGS sequence"/>
</dbReference>
<protein>
    <recommendedName>
        <fullName evidence="4">Pentacotripeptide-repeat region of PRORP domain-containing protein</fullName>
    </recommendedName>
</protein>
<dbReference type="EMBL" id="KZ857400">
    <property type="protein sequence ID" value="RDX50237.1"/>
    <property type="molecule type" value="Genomic_DNA"/>
</dbReference>
<organism evidence="2 3">
    <name type="scientific">Lentinus brumalis</name>
    <dbReference type="NCBI Taxonomy" id="2498619"/>
    <lineage>
        <taxon>Eukaryota</taxon>
        <taxon>Fungi</taxon>
        <taxon>Dikarya</taxon>
        <taxon>Basidiomycota</taxon>
        <taxon>Agaricomycotina</taxon>
        <taxon>Agaricomycetes</taxon>
        <taxon>Polyporales</taxon>
        <taxon>Polyporaceae</taxon>
        <taxon>Lentinus</taxon>
    </lineage>
</organism>
<dbReference type="STRING" id="139420.A0A371DCF8"/>
<evidence type="ECO:0000256" key="1">
    <source>
        <dbReference type="SAM" id="MobiDB-lite"/>
    </source>
</evidence>
<dbReference type="GO" id="GO:0003729">
    <property type="term" value="F:mRNA binding"/>
    <property type="evidence" value="ECO:0007669"/>
    <property type="project" value="TreeGrafter"/>
</dbReference>
<dbReference type="PANTHER" id="PTHR47938">
    <property type="entry name" value="RESPIRATORY COMPLEX I CHAPERONE (CIA84), PUTATIVE (AFU_ORTHOLOGUE AFUA_2G06020)-RELATED"/>
    <property type="match status" value="1"/>
</dbReference>
<sequence>MFFCRHQLLRAPAQRHFSNILTTRHAPGLVPPPTYTAPSRYARSSSSLPPPDAPPETSASVSSEKKTRVRLWPPSLPEKPHSSEEAADVKKEGNGENKVAPPAAESSPVTPPDPQNHGPPVDDTEDKGKHVAAYLAARETSGQEALTQFSSSAFRDIVFDAVETERKDVLDLLVEDAAYVLRKRANRFRYPAVFLLEELGPRRHLKKRHTLTLMRALREHSRLKQIRLKPAIEIAISILKSIDAKEPVDGELLEILHEWFLQLLQLQRDADKPDPFKLEEAGPGHQVPRIMWPLFRILLALAQRGEQEQASALMRKLIEHQAIHSYAIEKTDLGANDNVYVVLSVLVRTCLQYGWFSRATSLLVPVISARQKFTRPMALLIIEWLQAALDEPRYVDLTEAAAVIIMHFQRAQATVIHDTLLQQFYQEAAEAKAGELAQAVYRHSREVTYYAYNPPGGAALIWFIGYLRGIRRDVHLLRVLTKHIVEEDINVVPFARNAVVYNAAACGFTLQARTLWERWSEGEDRKYIVASSATMLRVVSAFMNTEATVLRAVRQNRYNRFQIGRSRKMAASRINTPDGTEERVDTTRDALSEGEETDPASDAPQSASPPPPHDDAVQPLSSDGADVSAPSRWLLVPSERGAEEREEPDDTDSVIPTREELLARAADIRRFTEHVFDAYYEVKQPFETADRMTVNALARGAFMLGRDELAFELFNLMRRRDMRLDLHDLNVIISVVAKANPERGVERIHKMIEAGLEPDAVTYGTVIHWAIFHGNAVLVKQVIDMARAHGLGNFSFKTLAAILHATVAPEFETPASEQLETVEDILTTMLDLNIIPTPNVGWDCIKAALAAEDPVMAFRFWKELLKDKVEFVDVAQVHLRRRIGDQIQEHYDAGWLGENRARVMLSELGFEVFSLHDRRRLAAKEKPVPGIDAP</sequence>
<name>A0A371DCF8_9APHY</name>